<dbReference type="InterPro" id="IPR054734">
    <property type="entry name" value="PqqF-like_C_4"/>
</dbReference>
<dbReference type="OrthoDB" id="1709567at2759"/>
<sequence>MERNIKNTVVDPQNLCDSSINQVLHRSVGTVKEKLRILSNLSIADLKVFIPELLSQLYIEGHCHGNLMEKDALNISDIFKSNFSVPALPIEERYKESVVRLPPSADLVRDVRVENELATNSIARLYFQIEPNTFELYALTVLFDSLVSEQFFDVLRTKEQLGYGVDCGPWVTFGILGYCFQVESSTYNPVYLLERIDNFINGLEEMLNGFNNDSFQNYREFGVAESFEKSDIINWYNTYLKKPSTKCRRLAIRVWGCNTDMKILNEQPSYRQELQDVEAFKSSSDFYPAVDWTSRGKALFRCGLISPLPQRKTIKQFPVMVLADRIIHIPQCPGYSRNVRSNHLLLEDPRVNIISLLSSLPCLKAWGGEGRAPIGRKTHNPGVRYDIVRGTLDVVGVKV</sequence>
<evidence type="ECO:0000313" key="3">
    <source>
        <dbReference type="EMBL" id="CAA3030887.1"/>
    </source>
</evidence>
<name>A0A8S0VKJ3_OLEEU</name>
<evidence type="ECO:0000256" key="1">
    <source>
        <dbReference type="ARBA" id="ARBA00022723"/>
    </source>
</evidence>
<comment type="caution">
    <text evidence="3">The sequence shown here is derived from an EMBL/GenBank/DDBJ whole genome shotgun (WGS) entry which is preliminary data.</text>
</comment>
<gene>
    <name evidence="3" type="ORF">OLEA9_A103189</name>
</gene>
<dbReference type="PANTHER" id="PTHR43690:SF18">
    <property type="entry name" value="INSULIN-DEGRADING ENZYME-RELATED"/>
    <property type="match status" value="1"/>
</dbReference>
<proteinExistence type="predicted"/>
<accession>A0A8S0VKJ3</accession>
<dbReference type="PANTHER" id="PTHR43690">
    <property type="entry name" value="NARDILYSIN"/>
    <property type="match status" value="1"/>
</dbReference>
<keyword evidence="1" id="KW-0479">Metal-binding</keyword>
<dbReference type="EMBL" id="CACTIH010009402">
    <property type="protein sequence ID" value="CAA3030887.1"/>
    <property type="molecule type" value="Genomic_DNA"/>
</dbReference>
<dbReference type="SUPFAM" id="SSF63411">
    <property type="entry name" value="LuxS/MPP-like metallohydrolase"/>
    <property type="match status" value="2"/>
</dbReference>
<reference evidence="3 4" key="1">
    <citation type="submission" date="2019-12" db="EMBL/GenBank/DDBJ databases">
        <authorList>
            <person name="Alioto T."/>
            <person name="Alioto T."/>
            <person name="Gomez Garrido J."/>
        </authorList>
    </citation>
    <scope>NUCLEOTIDE SEQUENCE [LARGE SCALE GENOMIC DNA]</scope>
</reference>
<dbReference type="AlphaFoldDB" id="A0A8S0VKJ3"/>
<dbReference type="InterPro" id="IPR011249">
    <property type="entry name" value="Metalloenz_LuxS/M16"/>
</dbReference>
<dbReference type="Pfam" id="PF22456">
    <property type="entry name" value="PqqF-like_C_4"/>
    <property type="match status" value="1"/>
</dbReference>
<organism evidence="3 4">
    <name type="scientific">Olea europaea subsp. europaea</name>
    <dbReference type="NCBI Taxonomy" id="158383"/>
    <lineage>
        <taxon>Eukaryota</taxon>
        <taxon>Viridiplantae</taxon>
        <taxon>Streptophyta</taxon>
        <taxon>Embryophyta</taxon>
        <taxon>Tracheophyta</taxon>
        <taxon>Spermatophyta</taxon>
        <taxon>Magnoliopsida</taxon>
        <taxon>eudicotyledons</taxon>
        <taxon>Gunneridae</taxon>
        <taxon>Pentapetalae</taxon>
        <taxon>asterids</taxon>
        <taxon>lamiids</taxon>
        <taxon>Lamiales</taxon>
        <taxon>Oleaceae</taxon>
        <taxon>Oleeae</taxon>
        <taxon>Olea</taxon>
    </lineage>
</organism>
<dbReference type="Gene3D" id="3.30.830.10">
    <property type="entry name" value="Metalloenzyme, LuxS/M16 peptidase-like"/>
    <property type="match status" value="3"/>
</dbReference>
<dbReference type="GO" id="GO:0005829">
    <property type="term" value="C:cytosol"/>
    <property type="evidence" value="ECO:0007669"/>
    <property type="project" value="TreeGrafter"/>
</dbReference>
<dbReference type="GO" id="GO:0046872">
    <property type="term" value="F:metal ion binding"/>
    <property type="evidence" value="ECO:0007669"/>
    <property type="project" value="UniProtKB-KW"/>
</dbReference>
<evidence type="ECO:0000259" key="2">
    <source>
        <dbReference type="Pfam" id="PF22456"/>
    </source>
</evidence>
<dbReference type="Gramene" id="OE9A103189T1">
    <property type="protein sequence ID" value="OE9A103189C1"/>
    <property type="gene ID" value="OE9A103189"/>
</dbReference>
<feature type="domain" description="Coenzyme PQQ synthesis protein F-like C-terminal lobe" evidence="2">
    <location>
        <begin position="143"/>
        <end position="221"/>
    </location>
</feature>
<protein>
    <submittedName>
        <fullName evidence="3">Nardilysin-like isoform X1</fullName>
    </submittedName>
</protein>
<dbReference type="InterPro" id="IPR050626">
    <property type="entry name" value="Peptidase_M16"/>
</dbReference>
<keyword evidence="4" id="KW-1185">Reference proteome</keyword>
<evidence type="ECO:0000313" key="4">
    <source>
        <dbReference type="Proteomes" id="UP000594638"/>
    </source>
</evidence>
<dbReference type="Proteomes" id="UP000594638">
    <property type="component" value="Unassembled WGS sequence"/>
</dbReference>